<dbReference type="AlphaFoldDB" id="A0A2N8HAU9"/>
<evidence type="ECO:0000256" key="3">
    <source>
        <dbReference type="ARBA" id="ARBA00041148"/>
    </source>
</evidence>
<sequence>MQKVNVNTPITITGRHVEVTDAIREFVTKKIEGIRLDFPRIMEVKVLLDVQRDRKISQVILFCSDHITIDASTEGTDMYACIDETITKIMRRMRKHKTRLMKNYRPHHQETIRKLDETVYDDSVLDYPGESKEDPEPLLIHRESYNLKKLYKEEAIMELELSDKPFVLYRNARRDVLQIVYRRPDGDYSIIELGTTL</sequence>
<dbReference type="InterPro" id="IPR032528">
    <property type="entry name" value="Ribosom_S30AE_C"/>
</dbReference>
<dbReference type="GO" id="GO:0043024">
    <property type="term" value="F:ribosomal small subunit binding"/>
    <property type="evidence" value="ECO:0007669"/>
    <property type="project" value="TreeGrafter"/>
</dbReference>
<name>A0A2N8HAU9_9BACT</name>
<dbReference type="Pfam" id="PF02482">
    <property type="entry name" value="Ribosomal_S30AE"/>
    <property type="match status" value="1"/>
</dbReference>
<comment type="caution">
    <text evidence="5">The sequence shown here is derived from an EMBL/GenBank/DDBJ whole genome shotgun (WGS) entry which is preliminary data.</text>
</comment>
<evidence type="ECO:0000256" key="2">
    <source>
        <dbReference type="ARBA" id="ARBA00038695"/>
    </source>
</evidence>
<proteinExistence type="predicted"/>
<dbReference type="CDD" id="cd00552">
    <property type="entry name" value="RaiA"/>
    <property type="match status" value="1"/>
</dbReference>
<dbReference type="PANTHER" id="PTHR33231:SF1">
    <property type="entry name" value="30S RIBOSOMAL PROTEIN"/>
    <property type="match status" value="1"/>
</dbReference>
<evidence type="ECO:0000313" key="6">
    <source>
        <dbReference type="Proteomes" id="UP000236000"/>
    </source>
</evidence>
<dbReference type="Proteomes" id="UP000236000">
    <property type="component" value="Unassembled WGS sequence"/>
</dbReference>
<accession>A0A2N8HAU9</accession>
<evidence type="ECO:0000259" key="4">
    <source>
        <dbReference type="Pfam" id="PF16321"/>
    </source>
</evidence>
<dbReference type="Gene3D" id="3.30.160.100">
    <property type="entry name" value="Ribosome hibernation promotion factor-like"/>
    <property type="match status" value="1"/>
</dbReference>
<dbReference type="InterPro" id="IPR050574">
    <property type="entry name" value="HPF/YfiA_ribosome-assoc"/>
</dbReference>
<evidence type="ECO:0000256" key="1">
    <source>
        <dbReference type="ARBA" id="ARBA00022845"/>
    </source>
</evidence>
<dbReference type="InterPro" id="IPR036567">
    <property type="entry name" value="RHF-like"/>
</dbReference>
<dbReference type="PANTHER" id="PTHR33231">
    <property type="entry name" value="30S RIBOSOMAL PROTEIN"/>
    <property type="match status" value="1"/>
</dbReference>
<protein>
    <recommendedName>
        <fullName evidence="3">Ribosome hibernation promoting factor</fullName>
    </recommendedName>
</protein>
<dbReference type="Pfam" id="PF16321">
    <property type="entry name" value="Ribosom_S30AE_C"/>
    <property type="match status" value="1"/>
</dbReference>
<dbReference type="GO" id="GO:0022627">
    <property type="term" value="C:cytosolic small ribosomal subunit"/>
    <property type="evidence" value="ECO:0007669"/>
    <property type="project" value="TreeGrafter"/>
</dbReference>
<feature type="domain" description="Sigma 54 modulation/S30EA ribosomal protein C-terminal" evidence="4">
    <location>
        <begin position="136"/>
        <end position="189"/>
    </location>
</feature>
<gene>
    <name evidence="5" type="primary">raiA</name>
    <name evidence="5" type="ORF">CXU22_10040</name>
</gene>
<dbReference type="InterPro" id="IPR003489">
    <property type="entry name" value="RHF/RaiA"/>
</dbReference>
<dbReference type="RefSeq" id="WP_102715099.1">
    <property type="nucleotide sequence ID" value="NZ_CABMLK010000002.1"/>
</dbReference>
<comment type="subunit">
    <text evidence="2">Associates exclusively with 100S ribosomes, which are dimers of 70S ribosomes.</text>
</comment>
<dbReference type="SUPFAM" id="SSF69754">
    <property type="entry name" value="Ribosome binding protein Y (YfiA homologue)"/>
    <property type="match status" value="1"/>
</dbReference>
<dbReference type="InterPro" id="IPR038416">
    <property type="entry name" value="Ribosom_S30AE_C_sf"/>
</dbReference>
<dbReference type="GO" id="GO:0045900">
    <property type="term" value="P:negative regulation of translational elongation"/>
    <property type="evidence" value="ECO:0007669"/>
    <property type="project" value="TreeGrafter"/>
</dbReference>
<dbReference type="EMBL" id="PJKA01000013">
    <property type="protein sequence ID" value="PNC16982.1"/>
    <property type="molecule type" value="Genomic_DNA"/>
</dbReference>
<keyword evidence="1" id="KW-0810">Translation regulation</keyword>
<organism evidence="5 6">
    <name type="scientific">Akkermansia muciniphila</name>
    <dbReference type="NCBI Taxonomy" id="239935"/>
    <lineage>
        <taxon>Bacteria</taxon>
        <taxon>Pseudomonadati</taxon>
        <taxon>Verrucomicrobiota</taxon>
        <taxon>Verrucomicrobiia</taxon>
        <taxon>Verrucomicrobiales</taxon>
        <taxon>Akkermansiaceae</taxon>
        <taxon>Akkermansia</taxon>
    </lineage>
</organism>
<dbReference type="NCBIfam" id="TIGR00741">
    <property type="entry name" value="yfiA"/>
    <property type="match status" value="1"/>
</dbReference>
<reference evidence="5 6" key="1">
    <citation type="journal article" date="2017" name="BMC Genomics">
        <title>Genome sequencing of 39 Akkermansia muciniphila isolates reveals its population structure, genomic and functional diverisity, and global distribution in mammalian gut microbiotas.</title>
        <authorList>
            <person name="Guo X."/>
            <person name="Li S."/>
            <person name="Zhang J."/>
            <person name="Wu F."/>
            <person name="Li X."/>
            <person name="Wu D."/>
            <person name="Zhang M."/>
            <person name="Ou Z."/>
            <person name="Jie Z."/>
            <person name="Yan Q."/>
            <person name="Li P."/>
            <person name="Yi J."/>
            <person name="Peng Y."/>
        </authorList>
    </citation>
    <scope>NUCLEOTIDE SEQUENCE [LARGE SCALE GENOMIC DNA]</scope>
    <source>
        <strain evidence="5 6">GP24</strain>
    </source>
</reference>
<dbReference type="Gene3D" id="3.30.505.50">
    <property type="entry name" value="Sigma 54 modulation/S30EA ribosomal protein, C-terminal domain"/>
    <property type="match status" value="1"/>
</dbReference>
<evidence type="ECO:0000313" key="5">
    <source>
        <dbReference type="EMBL" id="PNC16982.1"/>
    </source>
</evidence>
<dbReference type="OrthoDB" id="9794975at2"/>